<evidence type="ECO:0000313" key="4">
    <source>
        <dbReference type="Proteomes" id="UP000585474"/>
    </source>
</evidence>
<sequence>MSQCICLGFALSPRFYDSAYVSILAPGGTTRKRPNEDKEVVAGVLKAFEKIASDPEEARMLRKQFVDFHMRKGLYLTATAFVDATTMGAIEWWATYGSKTPELAEVARKVLAQPITTSSAEKNWSTYSYIHNVKRNRRYDHGGFPRLEEMRWNSLDDDNDETQQEQQPQANGKNKDQHTTHGSRVHGLSSTPLVPVPQMRSQQSQISRFIRRGVVGGPSSSKDKGKKIA</sequence>
<organism evidence="3 4">
    <name type="scientific">Actinidia rufa</name>
    <dbReference type="NCBI Taxonomy" id="165716"/>
    <lineage>
        <taxon>Eukaryota</taxon>
        <taxon>Viridiplantae</taxon>
        <taxon>Streptophyta</taxon>
        <taxon>Embryophyta</taxon>
        <taxon>Tracheophyta</taxon>
        <taxon>Spermatophyta</taxon>
        <taxon>Magnoliopsida</taxon>
        <taxon>eudicotyledons</taxon>
        <taxon>Gunneridae</taxon>
        <taxon>Pentapetalae</taxon>
        <taxon>asterids</taxon>
        <taxon>Ericales</taxon>
        <taxon>Actinidiaceae</taxon>
        <taxon>Actinidia</taxon>
    </lineage>
</organism>
<dbReference type="InterPro" id="IPR008906">
    <property type="entry name" value="HATC_C_dom"/>
</dbReference>
<accession>A0A7J0EF61</accession>
<proteinExistence type="predicted"/>
<reference evidence="3 4" key="1">
    <citation type="submission" date="2019-07" db="EMBL/GenBank/DDBJ databases">
        <title>De Novo Assembly of kiwifruit Actinidia rufa.</title>
        <authorList>
            <person name="Sugita-Konishi S."/>
            <person name="Sato K."/>
            <person name="Mori E."/>
            <person name="Abe Y."/>
            <person name="Kisaki G."/>
            <person name="Hamano K."/>
            <person name="Suezawa K."/>
            <person name="Otani M."/>
            <person name="Fukuda T."/>
            <person name="Manabe T."/>
            <person name="Gomi K."/>
            <person name="Tabuchi M."/>
            <person name="Akimitsu K."/>
            <person name="Kataoka I."/>
        </authorList>
    </citation>
    <scope>NUCLEOTIDE SEQUENCE [LARGE SCALE GENOMIC DNA]</scope>
    <source>
        <strain evidence="4">cv. Fuchu</strain>
    </source>
</reference>
<gene>
    <name evidence="3" type="ORF">Acr_03g0012730</name>
</gene>
<dbReference type="Proteomes" id="UP000585474">
    <property type="component" value="Unassembled WGS sequence"/>
</dbReference>
<evidence type="ECO:0000259" key="2">
    <source>
        <dbReference type="Pfam" id="PF05699"/>
    </source>
</evidence>
<feature type="domain" description="HAT C-terminal dimerisation" evidence="2">
    <location>
        <begin position="75"/>
        <end position="137"/>
    </location>
</feature>
<keyword evidence="4" id="KW-1185">Reference proteome</keyword>
<dbReference type="GO" id="GO:0046983">
    <property type="term" value="F:protein dimerization activity"/>
    <property type="evidence" value="ECO:0007669"/>
    <property type="project" value="InterPro"/>
</dbReference>
<dbReference type="OrthoDB" id="2017576at2759"/>
<dbReference type="EMBL" id="BJWL01000003">
    <property type="protein sequence ID" value="GFY84499.1"/>
    <property type="molecule type" value="Genomic_DNA"/>
</dbReference>
<protein>
    <recommendedName>
        <fullName evidence="2">HAT C-terminal dimerisation domain-containing protein</fullName>
    </recommendedName>
</protein>
<dbReference type="AlphaFoldDB" id="A0A7J0EF61"/>
<feature type="region of interest" description="Disordered" evidence="1">
    <location>
        <begin position="157"/>
        <end position="229"/>
    </location>
</feature>
<evidence type="ECO:0000313" key="3">
    <source>
        <dbReference type="EMBL" id="GFY84499.1"/>
    </source>
</evidence>
<comment type="caution">
    <text evidence="3">The sequence shown here is derived from an EMBL/GenBank/DDBJ whole genome shotgun (WGS) entry which is preliminary data.</text>
</comment>
<name>A0A7J0EF61_9ERIC</name>
<dbReference type="Pfam" id="PF05699">
    <property type="entry name" value="Dimer_Tnp_hAT"/>
    <property type="match status" value="1"/>
</dbReference>
<evidence type="ECO:0000256" key="1">
    <source>
        <dbReference type="SAM" id="MobiDB-lite"/>
    </source>
</evidence>
<dbReference type="InterPro" id="IPR012337">
    <property type="entry name" value="RNaseH-like_sf"/>
</dbReference>
<dbReference type="SUPFAM" id="SSF53098">
    <property type="entry name" value="Ribonuclease H-like"/>
    <property type="match status" value="1"/>
</dbReference>